<gene>
    <name evidence="1" type="ORF">LCGC14_2575840</name>
</gene>
<reference evidence="1" key="1">
    <citation type="journal article" date="2015" name="Nature">
        <title>Complex archaea that bridge the gap between prokaryotes and eukaryotes.</title>
        <authorList>
            <person name="Spang A."/>
            <person name="Saw J.H."/>
            <person name="Jorgensen S.L."/>
            <person name="Zaremba-Niedzwiedzka K."/>
            <person name="Martijn J."/>
            <person name="Lind A.E."/>
            <person name="van Eijk R."/>
            <person name="Schleper C."/>
            <person name="Guy L."/>
            <person name="Ettema T.J."/>
        </authorList>
    </citation>
    <scope>NUCLEOTIDE SEQUENCE</scope>
</reference>
<sequence>SQADLGFIDGANTGIDFSGAVSNITVSGGIVTAAS</sequence>
<dbReference type="AlphaFoldDB" id="A0A0F9CS19"/>
<name>A0A0F9CS19_9ZZZZ</name>
<proteinExistence type="predicted"/>
<dbReference type="EMBL" id="LAZR01042877">
    <property type="protein sequence ID" value="KKL08436.1"/>
    <property type="molecule type" value="Genomic_DNA"/>
</dbReference>
<evidence type="ECO:0000313" key="1">
    <source>
        <dbReference type="EMBL" id="KKL08436.1"/>
    </source>
</evidence>
<comment type="caution">
    <text evidence="1">The sequence shown here is derived from an EMBL/GenBank/DDBJ whole genome shotgun (WGS) entry which is preliminary data.</text>
</comment>
<organism evidence="1">
    <name type="scientific">marine sediment metagenome</name>
    <dbReference type="NCBI Taxonomy" id="412755"/>
    <lineage>
        <taxon>unclassified sequences</taxon>
        <taxon>metagenomes</taxon>
        <taxon>ecological metagenomes</taxon>
    </lineage>
</organism>
<feature type="non-terminal residue" evidence="1">
    <location>
        <position position="1"/>
    </location>
</feature>
<accession>A0A0F9CS19</accession>
<protein>
    <submittedName>
        <fullName evidence="1">Uncharacterized protein</fullName>
    </submittedName>
</protein>